<proteinExistence type="inferred from homology"/>
<evidence type="ECO:0000256" key="2">
    <source>
        <dbReference type="ARBA" id="ARBA00023157"/>
    </source>
</evidence>
<evidence type="ECO:0000256" key="3">
    <source>
        <dbReference type="SAM" id="MobiDB-lite"/>
    </source>
</evidence>
<feature type="signal peptide" evidence="4">
    <location>
        <begin position="1"/>
        <end position="21"/>
    </location>
</feature>
<evidence type="ECO:0000256" key="1">
    <source>
        <dbReference type="ARBA" id="ARBA00008871"/>
    </source>
</evidence>
<dbReference type="Gene3D" id="3.20.20.70">
    <property type="entry name" value="Aldolase class I"/>
    <property type="match status" value="1"/>
</dbReference>
<dbReference type="PRINTS" id="PR00846">
    <property type="entry name" value="GLHYDRLASE56"/>
</dbReference>
<reference evidence="5 6" key="1">
    <citation type="submission" date="2019-07" db="EMBL/GenBank/DDBJ databases">
        <title>Genomes of Cafeteria roenbergensis.</title>
        <authorList>
            <person name="Fischer M.G."/>
            <person name="Hackl T."/>
            <person name="Roman M."/>
        </authorList>
    </citation>
    <scope>NUCLEOTIDE SEQUENCE [LARGE SCALE GENOMIC DNA]</scope>
    <source>
        <strain evidence="5 6">Cflag</strain>
    </source>
</reference>
<dbReference type="GO" id="GO:0005975">
    <property type="term" value="P:carbohydrate metabolic process"/>
    <property type="evidence" value="ECO:0007669"/>
    <property type="project" value="InterPro"/>
</dbReference>
<feature type="region of interest" description="Disordered" evidence="3">
    <location>
        <begin position="316"/>
        <end position="336"/>
    </location>
</feature>
<keyword evidence="2" id="KW-1015">Disulfide bond</keyword>
<feature type="chain" id="PRO_5022834730" description="Hyaluronidase" evidence="4">
    <location>
        <begin position="22"/>
        <end position="368"/>
    </location>
</feature>
<dbReference type="InterPro" id="IPR013785">
    <property type="entry name" value="Aldolase_TIM"/>
</dbReference>
<evidence type="ECO:0000313" key="6">
    <source>
        <dbReference type="Proteomes" id="UP000325113"/>
    </source>
</evidence>
<accession>A0A5A8CLK0</accession>
<dbReference type="InterPro" id="IPR018155">
    <property type="entry name" value="Hyaluronidase"/>
</dbReference>
<dbReference type="Pfam" id="PF01630">
    <property type="entry name" value="Glyco_hydro_56"/>
    <property type="match status" value="1"/>
</dbReference>
<dbReference type="Proteomes" id="UP000325113">
    <property type="component" value="Unassembled WGS sequence"/>
</dbReference>
<dbReference type="GO" id="GO:0004415">
    <property type="term" value="F:hyalurononglucosaminidase activity"/>
    <property type="evidence" value="ECO:0007669"/>
    <property type="project" value="InterPro"/>
</dbReference>
<sequence>MARRLAQAAALYLAATSAAQAYELLWNVAGADGIDLTPFPLIKQGQLELFTTYLGMLPVIQASGRWCNGGLPQLANVTRHVAKVRRDVLARISPSFGGLVVVDYEAWTGSWNSTQELYRNASIALAAVENPSLPPSQLEGVAIRTFNKAAQAFLVATLDAVRAACPSCRVGLYGYPIRAYWNGYCSPSGPRLRNESNSMLPVFAASDALFPSIYQFYPKESRARNKQYVDCNVGEAVRLSKLFSPPKPVYAYGWPRYHTGSGALLDSSDTDLEFAEPGRITGVSGGVIWGDAAGNATFVAELQAWMQTNADTFTKQPAGAAAPAAPEPEARFGDTGTGLSQAAVADIARRARRQLAPSFPPPWQACGL</sequence>
<dbReference type="GO" id="GO:0030214">
    <property type="term" value="P:hyaluronan catabolic process"/>
    <property type="evidence" value="ECO:0007669"/>
    <property type="project" value="TreeGrafter"/>
</dbReference>
<dbReference type="AlphaFoldDB" id="A0A5A8CLK0"/>
<dbReference type="PANTHER" id="PTHR11769">
    <property type="entry name" value="HYALURONIDASE"/>
    <property type="match status" value="1"/>
</dbReference>
<evidence type="ECO:0000256" key="4">
    <source>
        <dbReference type="SAM" id="SignalP"/>
    </source>
</evidence>
<evidence type="ECO:0008006" key="7">
    <source>
        <dbReference type="Google" id="ProtNLM"/>
    </source>
</evidence>
<evidence type="ECO:0000313" key="5">
    <source>
        <dbReference type="EMBL" id="KAA0153966.1"/>
    </source>
</evidence>
<keyword evidence="4" id="KW-0732">Signal</keyword>
<comment type="caution">
    <text evidence="5">The sequence shown here is derived from an EMBL/GenBank/DDBJ whole genome shotgun (WGS) entry which is preliminary data.</text>
</comment>
<comment type="similarity">
    <text evidence="1">Belongs to the glycosyl hydrolase 56 family.</text>
</comment>
<dbReference type="PANTHER" id="PTHR11769:SF35">
    <property type="entry name" value="HYALURONIDASE"/>
    <property type="match status" value="1"/>
</dbReference>
<organism evidence="5 6">
    <name type="scientific">Cafeteria roenbergensis</name>
    <name type="common">Marine flagellate</name>
    <dbReference type="NCBI Taxonomy" id="33653"/>
    <lineage>
        <taxon>Eukaryota</taxon>
        <taxon>Sar</taxon>
        <taxon>Stramenopiles</taxon>
        <taxon>Bigyra</taxon>
        <taxon>Opalozoa</taxon>
        <taxon>Bicosoecida</taxon>
        <taxon>Cafeteriaceae</taxon>
        <taxon>Cafeteria</taxon>
    </lineage>
</organism>
<name>A0A5A8CLK0_CAFRO</name>
<protein>
    <recommendedName>
        <fullName evidence="7">Hyaluronidase</fullName>
    </recommendedName>
</protein>
<dbReference type="SUPFAM" id="SSF51445">
    <property type="entry name" value="(Trans)glycosidases"/>
    <property type="match status" value="1"/>
</dbReference>
<dbReference type="EMBL" id="VLTM01000095">
    <property type="protein sequence ID" value="KAA0153966.1"/>
    <property type="molecule type" value="Genomic_DNA"/>
</dbReference>
<dbReference type="InterPro" id="IPR017853">
    <property type="entry name" value="GH"/>
</dbReference>
<gene>
    <name evidence="5" type="ORF">FNF31_06368</name>
</gene>